<keyword evidence="1" id="KW-0812">Transmembrane</keyword>
<dbReference type="PANTHER" id="PTHR30336">
    <property type="entry name" value="INNER MEMBRANE PROTEIN, PROBABLE PERMEASE"/>
    <property type="match status" value="1"/>
</dbReference>
<organism evidence="3">
    <name type="scientific">freshwater metagenome</name>
    <dbReference type="NCBI Taxonomy" id="449393"/>
    <lineage>
        <taxon>unclassified sequences</taxon>
        <taxon>metagenomes</taxon>
        <taxon>ecological metagenomes</taxon>
    </lineage>
</organism>
<dbReference type="EMBL" id="CAFBLM010000084">
    <property type="protein sequence ID" value="CAB4880064.1"/>
    <property type="molecule type" value="Genomic_DNA"/>
</dbReference>
<reference evidence="3" key="1">
    <citation type="submission" date="2020-05" db="EMBL/GenBank/DDBJ databases">
        <authorList>
            <person name="Chiriac C."/>
            <person name="Salcher M."/>
            <person name="Ghai R."/>
            <person name="Kavagutti S V."/>
        </authorList>
    </citation>
    <scope>NUCLEOTIDE SEQUENCE</scope>
</reference>
<dbReference type="PANTHER" id="PTHR30336:SF20">
    <property type="entry name" value="DUF218 DOMAIN-CONTAINING PROTEIN"/>
    <property type="match status" value="1"/>
</dbReference>
<protein>
    <submittedName>
        <fullName evidence="3">Unannotated protein</fullName>
    </submittedName>
</protein>
<dbReference type="Pfam" id="PF02698">
    <property type="entry name" value="DUF218"/>
    <property type="match status" value="1"/>
</dbReference>
<name>A0A6J7EG63_9ZZZZ</name>
<feature type="domain" description="DUF218" evidence="2">
    <location>
        <begin position="52"/>
        <end position="197"/>
    </location>
</feature>
<keyword evidence="1" id="KW-0472">Membrane</keyword>
<dbReference type="GO" id="GO:0005886">
    <property type="term" value="C:plasma membrane"/>
    <property type="evidence" value="ECO:0007669"/>
    <property type="project" value="TreeGrafter"/>
</dbReference>
<evidence type="ECO:0000259" key="2">
    <source>
        <dbReference type="Pfam" id="PF02698"/>
    </source>
</evidence>
<evidence type="ECO:0000256" key="1">
    <source>
        <dbReference type="SAM" id="Phobius"/>
    </source>
</evidence>
<keyword evidence="1" id="KW-1133">Transmembrane helix</keyword>
<evidence type="ECO:0000313" key="3">
    <source>
        <dbReference type="EMBL" id="CAB4880064.1"/>
    </source>
</evidence>
<proteinExistence type="predicted"/>
<dbReference type="InterPro" id="IPR003848">
    <property type="entry name" value="DUF218"/>
</dbReference>
<dbReference type="CDD" id="cd06259">
    <property type="entry name" value="YdcF-like"/>
    <property type="match status" value="1"/>
</dbReference>
<accession>A0A6J7EG63</accession>
<feature type="transmembrane region" description="Helical" evidence="1">
    <location>
        <begin position="20"/>
        <end position="41"/>
    </location>
</feature>
<sequence>MAKKEAPEPKPSKWRWVRRFFGLVVCIAIAIPLFTAGMIFATGHIDNRRPSDVIIVLGAAQFDGRPQPVLQARLDHAKALYQSDVSKRIMTVGGKKKGDRFTEAAAGRKYLIDAGVPAKSIVAVGTGRDTYTSLVAAAKQMDAKSWCTSTLVSDPWHLLRSDAMAKDLGMHPVTSPDENSPTQGALAIARYVLRETAARLYYAATQARSTQPLVTGCA</sequence>
<dbReference type="InterPro" id="IPR051599">
    <property type="entry name" value="Cell_Envelope_Assoc"/>
</dbReference>
<gene>
    <name evidence="3" type="ORF">UFOPK3401_01367</name>
</gene>
<dbReference type="AlphaFoldDB" id="A0A6J7EG63"/>